<keyword evidence="4" id="KW-1003">Cell membrane</keyword>
<dbReference type="EMBL" id="BAAAPZ010000004">
    <property type="protein sequence ID" value="GAA2093404.1"/>
    <property type="molecule type" value="Genomic_DNA"/>
</dbReference>
<dbReference type="PANTHER" id="PTHR43297">
    <property type="entry name" value="OLIGOPEPTIDE TRANSPORT ATP-BINDING PROTEIN APPD"/>
    <property type="match status" value="1"/>
</dbReference>
<feature type="domain" description="ABC transporter" evidence="8">
    <location>
        <begin position="315"/>
        <end position="560"/>
    </location>
</feature>
<comment type="similarity">
    <text evidence="2">Belongs to the ABC transporter superfamily.</text>
</comment>
<dbReference type="PANTHER" id="PTHR43297:SF7">
    <property type="entry name" value="D,D-DIPEPTIDE TRANSPORT ATP-BINDING PROTEIN DDPD-RELATED"/>
    <property type="match status" value="1"/>
</dbReference>
<evidence type="ECO:0000256" key="1">
    <source>
        <dbReference type="ARBA" id="ARBA00004202"/>
    </source>
</evidence>
<dbReference type="InterPro" id="IPR013563">
    <property type="entry name" value="Oligopep_ABC_C"/>
</dbReference>
<dbReference type="RefSeq" id="WP_344336147.1">
    <property type="nucleotide sequence ID" value="NZ_BAAAPZ010000004.1"/>
</dbReference>
<accession>A0ABN2WIL2</accession>
<dbReference type="CDD" id="cd03257">
    <property type="entry name" value="ABC_NikE_OppD_transporters"/>
    <property type="match status" value="2"/>
</dbReference>
<feature type="domain" description="ABC transporter" evidence="8">
    <location>
        <begin position="18"/>
        <end position="264"/>
    </location>
</feature>
<comment type="caution">
    <text evidence="9">The sequence shown here is derived from an EMBL/GenBank/DDBJ whole genome shotgun (WGS) entry which is preliminary data.</text>
</comment>
<gene>
    <name evidence="9" type="ORF">GCM10009823_11710</name>
</gene>
<dbReference type="PROSITE" id="PS50893">
    <property type="entry name" value="ABC_TRANSPORTER_2"/>
    <property type="match status" value="2"/>
</dbReference>
<evidence type="ECO:0000256" key="5">
    <source>
        <dbReference type="ARBA" id="ARBA00022741"/>
    </source>
</evidence>
<dbReference type="PROSITE" id="PS00211">
    <property type="entry name" value="ABC_TRANSPORTER_1"/>
    <property type="match status" value="2"/>
</dbReference>
<dbReference type="Proteomes" id="UP001500984">
    <property type="component" value="Unassembled WGS sequence"/>
</dbReference>
<dbReference type="SUPFAM" id="SSF52540">
    <property type="entry name" value="P-loop containing nucleoside triphosphate hydrolases"/>
    <property type="match status" value="2"/>
</dbReference>
<dbReference type="Pfam" id="PF00005">
    <property type="entry name" value="ABC_tran"/>
    <property type="match status" value="2"/>
</dbReference>
<keyword evidence="10" id="KW-1185">Reference proteome</keyword>
<keyword evidence="3" id="KW-0813">Transport</keyword>
<evidence type="ECO:0000256" key="6">
    <source>
        <dbReference type="ARBA" id="ARBA00022840"/>
    </source>
</evidence>
<dbReference type="NCBIfam" id="NF008453">
    <property type="entry name" value="PRK11308.1"/>
    <property type="match status" value="2"/>
</dbReference>
<evidence type="ECO:0000259" key="8">
    <source>
        <dbReference type="PROSITE" id="PS50893"/>
    </source>
</evidence>
<comment type="subcellular location">
    <subcellularLocation>
        <location evidence="1">Cell membrane</location>
        <topology evidence="1">Peripheral membrane protein</topology>
    </subcellularLocation>
</comment>
<keyword evidence="5" id="KW-0547">Nucleotide-binding</keyword>
<evidence type="ECO:0000256" key="4">
    <source>
        <dbReference type="ARBA" id="ARBA00022475"/>
    </source>
</evidence>
<evidence type="ECO:0000256" key="3">
    <source>
        <dbReference type="ARBA" id="ARBA00022448"/>
    </source>
</evidence>
<dbReference type="InterPro" id="IPR003593">
    <property type="entry name" value="AAA+_ATPase"/>
</dbReference>
<organism evidence="9 10">
    <name type="scientific">Brevibacterium salitolerans</name>
    <dbReference type="NCBI Taxonomy" id="1403566"/>
    <lineage>
        <taxon>Bacteria</taxon>
        <taxon>Bacillati</taxon>
        <taxon>Actinomycetota</taxon>
        <taxon>Actinomycetes</taxon>
        <taxon>Micrococcales</taxon>
        <taxon>Brevibacteriaceae</taxon>
        <taxon>Brevibacterium</taxon>
    </lineage>
</organism>
<sequence length="571" mass="60341">MDEATSAAAAGTDGTPVLEVSELTVAYGATEVLRRVSFTLGEGERIGIVGQSGSGKSTTVGAVLGLLSGAGRVTGGSIRYRGEEIAGAPEARMRALRGRSIALVPQDPMTNLNPSMRVGDQIADALRTYGTHGRAEVEAQVVRLMEEAGIPEAERRRKQFPHEFSGGMRQRVLIAIALAGDPDLIIADEPTSALDVTVQKQILDHLQRLVDDRGVSLLFITHDLGVALDRTDQILVMHDGKVVEAGAPAQVLFHPQDAYTERLIAASPKLAVPPEEDVPEAGAGGGARAAAGAASAAGGSAADGSAAGDGRDLVLDVRDLTKVYRLRGRREELRALDGVSFQAERGKTTAIIGESGSGKSTTAKIVLGLEAATSGEVVLDGTAVAGGTKADRARLRRFTQPVFQDPYSSLDPTMSVERIIAEPLAVFRMGTRAERRARVRELLDQVALPQSAAQARPGELSGGQRQRVAIARAIAARPPLLVCDEAVSALDVLVQDQILELLRSLQRELGVSCLFITHDLAVVADFADDVVVMRAGRIVEAGSVRSVIESPQHEYTRSLIDAVPGEQLTRV</sequence>
<evidence type="ECO:0000256" key="2">
    <source>
        <dbReference type="ARBA" id="ARBA00005417"/>
    </source>
</evidence>
<dbReference type="InterPro" id="IPR017871">
    <property type="entry name" value="ABC_transporter-like_CS"/>
</dbReference>
<evidence type="ECO:0000313" key="9">
    <source>
        <dbReference type="EMBL" id="GAA2093404.1"/>
    </source>
</evidence>
<keyword evidence="7" id="KW-0472">Membrane</keyword>
<proteinExistence type="inferred from homology"/>
<evidence type="ECO:0000313" key="10">
    <source>
        <dbReference type="Proteomes" id="UP001500984"/>
    </source>
</evidence>
<dbReference type="InterPro" id="IPR003439">
    <property type="entry name" value="ABC_transporter-like_ATP-bd"/>
</dbReference>
<dbReference type="Gene3D" id="3.40.50.300">
    <property type="entry name" value="P-loop containing nucleotide triphosphate hydrolases"/>
    <property type="match status" value="2"/>
</dbReference>
<dbReference type="SMART" id="SM00382">
    <property type="entry name" value="AAA"/>
    <property type="match status" value="2"/>
</dbReference>
<evidence type="ECO:0000256" key="7">
    <source>
        <dbReference type="ARBA" id="ARBA00023136"/>
    </source>
</evidence>
<dbReference type="Pfam" id="PF08352">
    <property type="entry name" value="oligo_HPY"/>
    <property type="match status" value="1"/>
</dbReference>
<dbReference type="InterPro" id="IPR027417">
    <property type="entry name" value="P-loop_NTPase"/>
</dbReference>
<keyword evidence="6 9" id="KW-0067">ATP-binding</keyword>
<name>A0ABN2WIL2_9MICO</name>
<dbReference type="GO" id="GO:0005524">
    <property type="term" value="F:ATP binding"/>
    <property type="evidence" value="ECO:0007669"/>
    <property type="project" value="UniProtKB-KW"/>
</dbReference>
<dbReference type="InterPro" id="IPR050388">
    <property type="entry name" value="ABC_Ni/Peptide_Import"/>
</dbReference>
<reference evidence="9 10" key="1">
    <citation type="journal article" date="2019" name="Int. J. Syst. Evol. Microbiol.">
        <title>The Global Catalogue of Microorganisms (GCM) 10K type strain sequencing project: providing services to taxonomists for standard genome sequencing and annotation.</title>
        <authorList>
            <consortium name="The Broad Institute Genomics Platform"/>
            <consortium name="The Broad Institute Genome Sequencing Center for Infectious Disease"/>
            <person name="Wu L."/>
            <person name="Ma J."/>
        </authorList>
    </citation>
    <scope>NUCLEOTIDE SEQUENCE [LARGE SCALE GENOMIC DNA]</scope>
    <source>
        <strain evidence="9 10">JCM 15900</strain>
    </source>
</reference>
<dbReference type="NCBIfam" id="NF007739">
    <property type="entry name" value="PRK10419.1"/>
    <property type="match status" value="2"/>
</dbReference>
<protein>
    <submittedName>
        <fullName evidence="9">ABC transporter ATP-binding protein</fullName>
    </submittedName>
</protein>